<dbReference type="GO" id="GO:0003677">
    <property type="term" value="F:DNA binding"/>
    <property type="evidence" value="ECO:0007669"/>
    <property type="project" value="UniProtKB-KW"/>
</dbReference>
<dbReference type="InterPro" id="IPR006118">
    <property type="entry name" value="Recombinase_CS"/>
</dbReference>
<dbReference type="Gene3D" id="3.40.50.1390">
    <property type="entry name" value="Resolvase, N-terminal catalytic domain"/>
    <property type="match status" value="1"/>
</dbReference>
<dbReference type="FunFam" id="3.40.50.1390:FF:000010">
    <property type="entry name" value="Recombinase resolvase family"/>
    <property type="match status" value="1"/>
</dbReference>
<evidence type="ECO:0000256" key="3">
    <source>
        <dbReference type="ARBA" id="ARBA00023172"/>
    </source>
</evidence>
<dbReference type="KEGG" id="mhey:H2LOC_012630"/>
<keyword evidence="8" id="KW-1185">Reference proteome</keyword>
<dbReference type="RefSeq" id="WP_136496708.1">
    <property type="nucleotide sequence ID" value="NZ_CP046052.1"/>
</dbReference>
<dbReference type="PANTHER" id="PTHR30461">
    <property type="entry name" value="DNA-INVERTASE FROM LAMBDOID PROPHAGE"/>
    <property type="match status" value="1"/>
</dbReference>
<name>A0A6B8KIW4_9HYPH</name>
<evidence type="ECO:0000259" key="6">
    <source>
        <dbReference type="PROSITE" id="PS51736"/>
    </source>
</evidence>
<keyword evidence="3" id="KW-0233">DNA recombination</keyword>
<dbReference type="Pfam" id="PF00239">
    <property type="entry name" value="Resolvase"/>
    <property type="match status" value="1"/>
</dbReference>
<evidence type="ECO:0000256" key="5">
    <source>
        <dbReference type="PROSITE-ProRule" id="PRU10137"/>
    </source>
</evidence>
<dbReference type="AlphaFoldDB" id="A0A6B8KIW4"/>
<evidence type="ECO:0000256" key="4">
    <source>
        <dbReference type="PIRSR" id="PIRSR606118-50"/>
    </source>
</evidence>
<dbReference type="PROSITE" id="PS00398">
    <property type="entry name" value="RECOMBINASES_2"/>
    <property type="match status" value="1"/>
</dbReference>
<dbReference type="InterPro" id="IPR050639">
    <property type="entry name" value="SSR_resolvase"/>
</dbReference>
<feature type="domain" description="Resolvase/invertase-type recombinase catalytic" evidence="6">
    <location>
        <begin position="2"/>
        <end position="156"/>
    </location>
</feature>
<dbReference type="PANTHER" id="PTHR30461:SF25">
    <property type="entry name" value="RESOLVASE-RELATED"/>
    <property type="match status" value="1"/>
</dbReference>
<dbReference type="EMBL" id="CP046052">
    <property type="protein sequence ID" value="QGM46470.1"/>
    <property type="molecule type" value="Genomic_DNA"/>
</dbReference>
<dbReference type="CDD" id="cd03767">
    <property type="entry name" value="SR_Res_par"/>
    <property type="match status" value="1"/>
</dbReference>
<keyword evidence="2" id="KW-0238">DNA-binding</keyword>
<dbReference type="PROSITE" id="PS00397">
    <property type="entry name" value="RECOMBINASES_1"/>
    <property type="match status" value="1"/>
</dbReference>
<feature type="active site" description="O-(5'-phospho-DNA)-serine intermediate" evidence="4 5">
    <location>
        <position position="10"/>
    </location>
</feature>
<accession>A0A6B8KIW4</accession>
<dbReference type="InterPro" id="IPR036162">
    <property type="entry name" value="Resolvase-like_N_sf"/>
</dbReference>
<evidence type="ECO:0000313" key="7">
    <source>
        <dbReference type="EMBL" id="QGM46470.1"/>
    </source>
</evidence>
<dbReference type="SUPFAM" id="SSF53041">
    <property type="entry name" value="Resolvase-like"/>
    <property type="match status" value="1"/>
</dbReference>
<dbReference type="PROSITE" id="PS51736">
    <property type="entry name" value="RECOMBINASES_3"/>
    <property type="match status" value="1"/>
</dbReference>
<gene>
    <name evidence="7" type="ORF">H2LOC_012630</name>
</gene>
<keyword evidence="1" id="KW-0229">DNA integration</keyword>
<evidence type="ECO:0000256" key="1">
    <source>
        <dbReference type="ARBA" id="ARBA00022908"/>
    </source>
</evidence>
<sequence length="209" mass="23274">MLIHAYLRASTQEQDANRARAALKAFADQRGLRIAGYYAENESGASLKRPELFKLIDNAERGDVLLLEQVDRLSRLNAEDWEALKATIKAKGVRIVALDLPTSWTMATTTVDAFTARMFEAINDMMLDMLAAIARKDYEDRRRRQAEGIEKAKDAGLYKGRPEDAKRNAAIATLLREGKSWSQIQDLTKCARATVAAVSKKLKEEASAA</sequence>
<dbReference type="GO" id="GO:0000150">
    <property type="term" value="F:DNA strand exchange activity"/>
    <property type="evidence" value="ECO:0007669"/>
    <property type="project" value="InterPro"/>
</dbReference>
<dbReference type="SMART" id="SM00857">
    <property type="entry name" value="Resolvase"/>
    <property type="match status" value="1"/>
</dbReference>
<organism evidence="7 8">
    <name type="scientific">Methylocystis heyeri</name>
    <dbReference type="NCBI Taxonomy" id="391905"/>
    <lineage>
        <taxon>Bacteria</taxon>
        <taxon>Pseudomonadati</taxon>
        <taxon>Pseudomonadota</taxon>
        <taxon>Alphaproteobacteria</taxon>
        <taxon>Hyphomicrobiales</taxon>
        <taxon>Methylocystaceae</taxon>
        <taxon>Methylocystis</taxon>
    </lineage>
</organism>
<reference evidence="7 8" key="1">
    <citation type="submission" date="2019-11" db="EMBL/GenBank/DDBJ databases">
        <title>The genome sequence of Methylocystis heyeri.</title>
        <authorList>
            <person name="Oshkin I.Y."/>
            <person name="Miroshnikov K."/>
            <person name="Dedysh S.N."/>
        </authorList>
    </citation>
    <scope>NUCLEOTIDE SEQUENCE [LARGE SCALE GENOMIC DNA]</scope>
    <source>
        <strain evidence="7 8">H2</strain>
    </source>
</reference>
<dbReference type="InterPro" id="IPR006119">
    <property type="entry name" value="Resolv_N"/>
</dbReference>
<dbReference type="OrthoDB" id="9800103at2"/>
<dbReference type="Proteomes" id="UP000309061">
    <property type="component" value="Chromosome"/>
</dbReference>
<protein>
    <submittedName>
        <fullName evidence="7">Resolvase</fullName>
    </submittedName>
</protein>
<evidence type="ECO:0000313" key="8">
    <source>
        <dbReference type="Proteomes" id="UP000309061"/>
    </source>
</evidence>
<evidence type="ECO:0000256" key="2">
    <source>
        <dbReference type="ARBA" id="ARBA00023125"/>
    </source>
</evidence>
<dbReference type="GO" id="GO:0015074">
    <property type="term" value="P:DNA integration"/>
    <property type="evidence" value="ECO:0007669"/>
    <property type="project" value="UniProtKB-KW"/>
</dbReference>
<proteinExistence type="predicted"/>